<comment type="similarity">
    <text evidence="1">Belongs to the UPF0065 (bug) family.</text>
</comment>
<dbReference type="CDD" id="cd07012">
    <property type="entry name" value="PBP2_Bug_TTT"/>
    <property type="match status" value="1"/>
</dbReference>
<evidence type="ECO:0000313" key="3">
    <source>
        <dbReference type="EMBL" id="MBL0428202.1"/>
    </source>
</evidence>
<dbReference type="PIRSF" id="PIRSF017082">
    <property type="entry name" value="YflP"/>
    <property type="match status" value="1"/>
</dbReference>
<reference evidence="3 4" key="1">
    <citation type="journal article" date="2017" name="Int. J. Syst. Evol. Microbiol.">
        <title>Ramlibacter alkalitolerans sp. nov., alkali-tolerant bacterium isolated from soil of ginseng.</title>
        <authorList>
            <person name="Lee D.H."/>
            <person name="Cha C.J."/>
        </authorList>
    </citation>
    <scope>NUCLEOTIDE SEQUENCE [LARGE SCALE GENOMIC DNA]</scope>
    <source>
        <strain evidence="3 4">KACC 19305</strain>
    </source>
</reference>
<dbReference type="RefSeq" id="WP_201692834.1">
    <property type="nucleotide sequence ID" value="NZ_JAEQND010000016.1"/>
</dbReference>
<dbReference type="SUPFAM" id="SSF53850">
    <property type="entry name" value="Periplasmic binding protein-like II"/>
    <property type="match status" value="1"/>
</dbReference>
<dbReference type="Pfam" id="PF03401">
    <property type="entry name" value="TctC"/>
    <property type="match status" value="1"/>
</dbReference>
<gene>
    <name evidence="3" type="ORF">JI746_24070</name>
</gene>
<dbReference type="EMBL" id="JAEQND010000016">
    <property type="protein sequence ID" value="MBL0428202.1"/>
    <property type="molecule type" value="Genomic_DNA"/>
</dbReference>
<dbReference type="PANTHER" id="PTHR42928:SF5">
    <property type="entry name" value="BLR1237 PROTEIN"/>
    <property type="match status" value="1"/>
</dbReference>
<protein>
    <submittedName>
        <fullName evidence="3">Tripartite tricarboxylate transporter substrate binding protein</fullName>
    </submittedName>
</protein>
<dbReference type="Proteomes" id="UP000622707">
    <property type="component" value="Unassembled WGS sequence"/>
</dbReference>
<dbReference type="Gene3D" id="3.40.190.10">
    <property type="entry name" value="Periplasmic binding protein-like II"/>
    <property type="match status" value="1"/>
</dbReference>
<feature type="signal peptide" evidence="2">
    <location>
        <begin position="1"/>
        <end position="21"/>
    </location>
</feature>
<evidence type="ECO:0000256" key="2">
    <source>
        <dbReference type="SAM" id="SignalP"/>
    </source>
</evidence>
<proteinExistence type="inferred from homology"/>
<dbReference type="InterPro" id="IPR042100">
    <property type="entry name" value="Bug_dom1"/>
</dbReference>
<evidence type="ECO:0000256" key="1">
    <source>
        <dbReference type="ARBA" id="ARBA00006987"/>
    </source>
</evidence>
<feature type="chain" id="PRO_5047289478" evidence="2">
    <location>
        <begin position="22"/>
        <end position="320"/>
    </location>
</feature>
<evidence type="ECO:0000313" key="4">
    <source>
        <dbReference type="Proteomes" id="UP000622707"/>
    </source>
</evidence>
<organism evidence="3 4">
    <name type="scientific">Ramlibacter alkalitolerans</name>
    <dbReference type="NCBI Taxonomy" id="2039631"/>
    <lineage>
        <taxon>Bacteria</taxon>
        <taxon>Pseudomonadati</taxon>
        <taxon>Pseudomonadota</taxon>
        <taxon>Betaproteobacteria</taxon>
        <taxon>Burkholderiales</taxon>
        <taxon>Comamonadaceae</taxon>
        <taxon>Ramlibacter</taxon>
    </lineage>
</organism>
<accession>A0ABS1JVG9</accession>
<dbReference type="PANTHER" id="PTHR42928">
    <property type="entry name" value="TRICARBOXYLATE-BINDING PROTEIN"/>
    <property type="match status" value="1"/>
</dbReference>
<name>A0ABS1JVG9_9BURK</name>
<comment type="caution">
    <text evidence="3">The sequence shown here is derived from an EMBL/GenBank/DDBJ whole genome shotgun (WGS) entry which is preliminary data.</text>
</comment>
<dbReference type="InterPro" id="IPR005064">
    <property type="entry name" value="BUG"/>
</dbReference>
<keyword evidence="4" id="KW-1185">Reference proteome</keyword>
<dbReference type="Gene3D" id="3.40.190.150">
    <property type="entry name" value="Bordetella uptake gene, domain 1"/>
    <property type="match status" value="1"/>
</dbReference>
<sequence>MKRVLWLLAMVLALAAGAPRAQDFPRQPIRIIVPFAPGTAADVLARVVADELKAILAQPVEIEHRPGATGLVGTGSLAQAPADGYTIGLGVEATHVTIPLMKKKVAYDPVNDFTPLTLAVRTTMAIAVNPAVVPVTDLPGLLQVARTRPGGLSFGTMGEGSPQQLIGELLKQRTGAPLAHAPYAGSAAAIEDLLAGKVGMVITPLATVAPHQDKLRIIAVADATRVAGFPSVQAIADPLPGVVVTGWAGFFAPARLPPAVAAKLSGAIAAALHKPAVMEALRKRSMEPAATSADEFRALLKSELATWGPVVEKAHMRRPD</sequence>
<keyword evidence="2" id="KW-0732">Signal</keyword>